<dbReference type="InterPro" id="IPR036388">
    <property type="entry name" value="WH-like_DNA-bd_sf"/>
</dbReference>
<reference evidence="5" key="2">
    <citation type="journal article" date="2022" name="Microbiol. Resour. Announc.">
        <title>Metagenome Sequencing to Explore Phylogenomics of Terrestrial Cyanobacteria.</title>
        <authorList>
            <person name="Ward R.D."/>
            <person name="Stajich J.E."/>
            <person name="Johansen J.R."/>
            <person name="Huntemann M."/>
            <person name="Clum A."/>
            <person name="Foster B."/>
            <person name="Foster B."/>
            <person name="Roux S."/>
            <person name="Palaniappan K."/>
            <person name="Varghese N."/>
            <person name="Mukherjee S."/>
            <person name="Reddy T.B.K."/>
            <person name="Daum C."/>
            <person name="Copeland A."/>
            <person name="Chen I.A."/>
            <person name="Ivanova N.N."/>
            <person name="Kyrpides N.C."/>
            <person name="Shapiro N."/>
            <person name="Eloe-Fadrosh E.A."/>
            <person name="Pietrasiak N."/>
        </authorList>
    </citation>
    <scope>NUCLEOTIDE SEQUENCE</scope>
    <source>
        <strain evidence="5">JT2-VF2</strain>
    </source>
</reference>
<protein>
    <submittedName>
        <fullName evidence="5">Crp/Fnr family transcriptional regulator</fullName>
    </submittedName>
</protein>
<comment type="caution">
    <text evidence="5">The sequence shown here is derived from an EMBL/GenBank/DDBJ whole genome shotgun (WGS) entry which is preliminary data.</text>
</comment>
<dbReference type="InterPro" id="IPR000595">
    <property type="entry name" value="cNMP-bd_dom"/>
</dbReference>
<dbReference type="SUPFAM" id="SSF46785">
    <property type="entry name" value="Winged helix' DNA-binding domain"/>
    <property type="match status" value="1"/>
</dbReference>
<feature type="domain" description="HTH crp-type" evidence="4">
    <location>
        <begin position="149"/>
        <end position="215"/>
    </location>
</feature>
<dbReference type="PROSITE" id="PS51063">
    <property type="entry name" value="HTH_CRP_2"/>
    <property type="match status" value="1"/>
</dbReference>
<dbReference type="GO" id="GO:0003700">
    <property type="term" value="F:DNA-binding transcription factor activity"/>
    <property type="evidence" value="ECO:0007669"/>
    <property type="project" value="TreeGrafter"/>
</dbReference>
<evidence type="ECO:0000256" key="1">
    <source>
        <dbReference type="ARBA" id="ARBA00023015"/>
    </source>
</evidence>
<dbReference type="PANTHER" id="PTHR24567:SF74">
    <property type="entry name" value="HTH-TYPE TRANSCRIPTIONAL REGULATOR ARCR"/>
    <property type="match status" value="1"/>
</dbReference>
<evidence type="ECO:0000256" key="3">
    <source>
        <dbReference type="ARBA" id="ARBA00023163"/>
    </source>
</evidence>
<proteinExistence type="predicted"/>
<dbReference type="InterPro" id="IPR012318">
    <property type="entry name" value="HTH_CRP"/>
</dbReference>
<dbReference type="GO" id="GO:0003677">
    <property type="term" value="F:DNA binding"/>
    <property type="evidence" value="ECO:0007669"/>
    <property type="project" value="UniProtKB-KW"/>
</dbReference>
<dbReference type="Gene3D" id="2.60.120.10">
    <property type="entry name" value="Jelly Rolls"/>
    <property type="match status" value="1"/>
</dbReference>
<dbReference type="InterPro" id="IPR050397">
    <property type="entry name" value="Env_Response_Regulators"/>
</dbReference>
<accession>A0A951UGL4</accession>
<dbReference type="Gene3D" id="1.10.10.10">
    <property type="entry name" value="Winged helix-like DNA-binding domain superfamily/Winged helix DNA-binding domain"/>
    <property type="match status" value="1"/>
</dbReference>
<evidence type="ECO:0000313" key="5">
    <source>
        <dbReference type="EMBL" id="MBW4562458.1"/>
    </source>
</evidence>
<sequence length="240" mass="26493">MSVSNQSHLPIKNQILAALSASEYQRLVPHLERVHLELKQVLYEAGEPITHVYFPHQAIASLVCNQEDGSTVEAGVVSNDGMVGLPVIWGGNSTTTTAFVQIADSGMRMKAEQLKTEFNRGGELQSLLLRYTQALFTQVTQTAACNRVHSIEERLARWLLITSDHVQSDAFPLTQEFLAHMLGCRRSGVTVAAGTLSRSGIISYKRGNITILNREDLVDTSCECYSIIKNEYARLLGTQS</sequence>
<keyword evidence="1" id="KW-0805">Transcription regulation</keyword>
<dbReference type="Proteomes" id="UP000715781">
    <property type="component" value="Unassembled WGS sequence"/>
</dbReference>
<dbReference type="Pfam" id="PF13545">
    <property type="entry name" value="HTH_Crp_2"/>
    <property type="match status" value="1"/>
</dbReference>
<dbReference type="EMBL" id="JAHHHN010000007">
    <property type="protein sequence ID" value="MBW4562458.1"/>
    <property type="molecule type" value="Genomic_DNA"/>
</dbReference>
<evidence type="ECO:0000259" key="4">
    <source>
        <dbReference type="PROSITE" id="PS51063"/>
    </source>
</evidence>
<dbReference type="InterPro" id="IPR014710">
    <property type="entry name" value="RmlC-like_jellyroll"/>
</dbReference>
<dbReference type="InterPro" id="IPR036390">
    <property type="entry name" value="WH_DNA-bd_sf"/>
</dbReference>
<dbReference type="InterPro" id="IPR018490">
    <property type="entry name" value="cNMP-bd_dom_sf"/>
</dbReference>
<dbReference type="AlphaFoldDB" id="A0A951UGL4"/>
<reference evidence="5" key="1">
    <citation type="submission" date="2021-05" db="EMBL/GenBank/DDBJ databases">
        <authorList>
            <person name="Pietrasiak N."/>
            <person name="Ward R."/>
            <person name="Stajich J.E."/>
            <person name="Kurbessoian T."/>
        </authorList>
    </citation>
    <scope>NUCLEOTIDE SEQUENCE</scope>
    <source>
        <strain evidence="5">JT2-VF2</strain>
    </source>
</reference>
<gene>
    <name evidence="5" type="ORF">KME32_15160</name>
</gene>
<dbReference type="SMART" id="SM00100">
    <property type="entry name" value="cNMP"/>
    <property type="match status" value="1"/>
</dbReference>
<evidence type="ECO:0000313" key="6">
    <source>
        <dbReference type="Proteomes" id="UP000715781"/>
    </source>
</evidence>
<evidence type="ECO:0000256" key="2">
    <source>
        <dbReference type="ARBA" id="ARBA00023125"/>
    </source>
</evidence>
<keyword evidence="2" id="KW-0238">DNA-binding</keyword>
<name>A0A951UGL4_9NOST</name>
<dbReference type="GO" id="GO:0005829">
    <property type="term" value="C:cytosol"/>
    <property type="evidence" value="ECO:0007669"/>
    <property type="project" value="TreeGrafter"/>
</dbReference>
<organism evidence="5 6">
    <name type="scientific">Mojavia pulchra JT2-VF2</name>
    <dbReference type="NCBI Taxonomy" id="287848"/>
    <lineage>
        <taxon>Bacteria</taxon>
        <taxon>Bacillati</taxon>
        <taxon>Cyanobacteriota</taxon>
        <taxon>Cyanophyceae</taxon>
        <taxon>Nostocales</taxon>
        <taxon>Nostocaceae</taxon>
    </lineage>
</organism>
<dbReference type="SUPFAM" id="SSF51206">
    <property type="entry name" value="cAMP-binding domain-like"/>
    <property type="match status" value="1"/>
</dbReference>
<dbReference type="CDD" id="cd00038">
    <property type="entry name" value="CAP_ED"/>
    <property type="match status" value="1"/>
</dbReference>
<keyword evidence="3" id="KW-0804">Transcription</keyword>
<dbReference type="PANTHER" id="PTHR24567">
    <property type="entry name" value="CRP FAMILY TRANSCRIPTIONAL REGULATORY PROTEIN"/>
    <property type="match status" value="1"/>
</dbReference>